<feature type="transmembrane region" description="Helical" evidence="2">
    <location>
        <begin position="27"/>
        <end position="49"/>
    </location>
</feature>
<dbReference type="EMBL" id="QGUI01000058">
    <property type="protein sequence ID" value="PZN00814.1"/>
    <property type="molecule type" value="Genomic_DNA"/>
</dbReference>
<sequence>MSSRASSDEQPSPPASATESALPPRPVLLVAAGLAIVLVAGVAVVGLVFGGRQTPARQAGPLPVPAVSAPDAGRPECARLMAELPPTVKSAGRQLPRRELADPAPPATAAWGTSEPVVLRCGVGKPRELKPTSKLVVVDDVQWFPVDNTGATTWYVAGKPVTVAVTVPEGAGTGVVQDLSKAVAAAMPR</sequence>
<dbReference type="Pfam" id="PF12028">
    <property type="entry name" value="DUF3515"/>
    <property type="match status" value="1"/>
</dbReference>
<evidence type="ECO:0000313" key="5">
    <source>
        <dbReference type="Proteomes" id="UP000249324"/>
    </source>
</evidence>
<feature type="compositionally biased region" description="Polar residues" evidence="1">
    <location>
        <begin position="1"/>
        <end position="19"/>
    </location>
</feature>
<evidence type="ECO:0000256" key="2">
    <source>
        <dbReference type="SAM" id="Phobius"/>
    </source>
</evidence>
<gene>
    <name evidence="3" type="ORF">DIU77_016105</name>
    <name evidence="4" type="ORF">DIU77_02595</name>
</gene>
<dbReference type="AlphaFoldDB" id="A0A2W4LT20"/>
<reference evidence="3" key="4">
    <citation type="submission" date="2023-08" db="EMBL/GenBank/DDBJ databases">
        <authorList>
            <person name="Guima S.E.S."/>
            <person name="Martins L.F."/>
            <person name="Silva A.M."/>
            <person name="Setubal J.C."/>
        </authorList>
    </citation>
    <scope>NUCLEOTIDE SEQUENCE</scope>
    <source>
        <strain evidence="3">ZC4RG45</strain>
    </source>
</reference>
<comment type="caution">
    <text evidence="4">The sequence shown here is derived from an EMBL/GenBank/DDBJ whole genome shotgun (WGS) entry which is preliminary data.</text>
</comment>
<dbReference type="InterPro" id="IPR021903">
    <property type="entry name" value="DUF3515"/>
</dbReference>
<reference evidence="3" key="1">
    <citation type="submission" date="2018-05" db="EMBL/GenBank/DDBJ databases">
        <authorList>
            <person name="Moura L."/>
            <person name="Setubal J.C."/>
        </authorList>
    </citation>
    <scope>NUCLEOTIDE SEQUENCE</scope>
    <source>
        <strain evidence="3">ZC4RG45</strain>
    </source>
</reference>
<reference evidence="4" key="2">
    <citation type="submission" date="2018-05" db="EMBL/GenBank/DDBJ databases">
        <authorList>
            <person name="Lanie J.A."/>
            <person name="Ng W.-L."/>
            <person name="Kazmierczak K.M."/>
            <person name="Andrzejewski T.M."/>
            <person name="Davidsen T.M."/>
            <person name="Wayne K.J."/>
            <person name="Tettelin H."/>
            <person name="Glass J.I."/>
            <person name="Rusch D."/>
            <person name="Podicherti R."/>
            <person name="Tsui H.-C.T."/>
            <person name="Winkler M.E."/>
        </authorList>
    </citation>
    <scope>NUCLEOTIDE SEQUENCE</scope>
    <source>
        <strain evidence="4">ZC4RG45</strain>
    </source>
</reference>
<keyword evidence="2" id="KW-0472">Membrane</keyword>
<name>A0A2W4LT20_9PSEU</name>
<dbReference type="STRING" id="1111738.GCA_000427905_00551"/>
<evidence type="ECO:0000313" key="4">
    <source>
        <dbReference type="EMBL" id="PZN00814.1"/>
    </source>
</evidence>
<keyword evidence="2" id="KW-1133">Transmembrane helix</keyword>
<evidence type="ECO:0000256" key="1">
    <source>
        <dbReference type="SAM" id="MobiDB-lite"/>
    </source>
</evidence>
<organism evidence="4">
    <name type="scientific">Thermocrispum agreste</name>
    <dbReference type="NCBI Taxonomy" id="37925"/>
    <lineage>
        <taxon>Bacteria</taxon>
        <taxon>Bacillati</taxon>
        <taxon>Actinomycetota</taxon>
        <taxon>Actinomycetes</taxon>
        <taxon>Pseudonocardiales</taxon>
        <taxon>Pseudonocardiaceae</taxon>
        <taxon>Thermocrispum</taxon>
    </lineage>
</organism>
<protein>
    <submittedName>
        <fullName evidence="4">DUF3515 domain-containing protein</fullName>
    </submittedName>
</protein>
<keyword evidence="2" id="KW-0812">Transmembrane</keyword>
<feature type="region of interest" description="Disordered" evidence="1">
    <location>
        <begin position="1"/>
        <end position="21"/>
    </location>
</feature>
<reference evidence="3 5" key="3">
    <citation type="journal article" date="2021" name="BMC Genomics">
        <title>Genome-resolved metagenome and metatranscriptome analyses of thermophilic composting reveal key bacterial players and their metabolic interactions.</title>
        <authorList>
            <person name="Braga L.P.P."/>
            <person name="Pereira R.V."/>
            <person name="Martins L.F."/>
            <person name="Moura L.M.S."/>
            <person name="Sanchez F.B."/>
            <person name="Patane J.S.L."/>
            <person name="da Silva A.M."/>
            <person name="Setubal J.C."/>
        </authorList>
    </citation>
    <scope>NUCLEOTIDE SEQUENCE [LARGE SCALE GENOMIC DNA]</scope>
    <source>
        <strain evidence="3">ZC4RG45</strain>
    </source>
</reference>
<proteinExistence type="predicted"/>
<evidence type="ECO:0000313" key="3">
    <source>
        <dbReference type="EMBL" id="MFO7193767.1"/>
    </source>
</evidence>
<dbReference type="Proteomes" id="UP000249324">
    <property type="component" value="Unassembled WGS sequence"/>
</dbReference>
<dbReference type="EMBL" id="QGUI02000271">
    <property type="protein sequence ID" value="MFO7193767.1"/>
    <property type="molecule type" value="Genomic_DNA"/>
</dbReference>
<accession>A0A2W4LT20</accession>